<dbReference type="EMBL" id="GGEC01057244">
    <property type="protein sequence ID" value="MBX37728.1"/>
    <property type="molecule type" value="Transcribed_RNA"/>
</dbReference>
<sequence>MVIGDNTEKVKRLLLVMILLYDRLKLHLRNQGLKSLIYYALNYSTNRSTISNKRDIQFIKYVCL</sequence>
<reference evidence="1" key="1">
    <citation type="submission" date="2018-02" db="EMBL/GenBank/DDBJ databases">
        <title>Rhizophora mucronata_Transcriptome.</title>
        <authorList>
            <person name="Meera S.P."/>
            <person name="Sreeshan A."/>
            <person name="Augustine A."/>
        </authorList>
    </citation>
    <scope>NUCLEOTIDE SEQUENCE</scope>
    <source>
        <tissue evidence="1">Leaf</tissue>
    </source>
</reference>
<organism evidence="1">
    <name type="scientific">Rhizophora mucronata</name>
    <name type="common">Asiatic mangrove</name>
    <dbReference type="NCBI Taxonomy" id="61149"/>
    <lineage>
        <taxon>Eukaryota</taxon>
        <taxon>Viridiplantae</taxon>
        <taxon>Streptophyta</taxon>
        <taxon>Embryophyta</taxon>
        <taxon>Tracheophyta</taxon>
        <taxon>Spermatophyta</taxon>
        <taxon>Magnoliopsida</taxon>
        <taxon>eudicotyledons</taxon>
        <taxon>Gunneridae</taxon>
        <taxon>Pentapetalae</taxon>
        <taxon>rosids</taxon>
        <taxon>fabids</taxon>
        <taxon>Malpighiales</taxon>
        <taxon>Rhizophoraceae</taxon>
        <taxon>Rhizophora</taxon>
    </lineage>
</organism>
<protein>
    <submittedName>
        <fullName evidence="1">Uncharacterized protein</fullName>
    </submittedName>
</protein>
<dbReference type="AlphaFoldDB" id="A0A2P2N5K0"/>
<name>A0A2P2N5K0_RHIMU</name>
<proteinExistence type="predicted"/>
<accession>A0A2P2N5K0</accession>
<evidence type="ECO:0000313" key="1">
    <source>
        <dbReference type="EMBL" id="MBX37728.1"/>
    </source>
</evidence>